<organism evidence="4 5">
    <name type="scientific">Sphaerobolus stellatus (strain SS14)</name>
    <dbReference type="NCBI Taxonomy" id="990650"/>
    <lineage>
        <taxon>Eukaryota</taxon>
        <taxon>Fungi</taxon>
        <taxon>Dikarya</taxon>
        <taxon>Basidiomycota</taxon>
        <taxon>Agaricomycotina</taxon>
        <taxon>Agaricomycetes</taxon>
        <taxon>Phallomycetidae</taxon>
        <taxon>Geastrales</taxon>
        <taxon>Sphaerobolaceae</taxon>
        <taxon>Sphaerobolus</taxon>
    </lineage>
</organism>
<proteinExistence type="predicted"/>
<dbReference type="GO" id="GO:0008270">
    <property type="term" value="F:zinc ion binding"/>
    <property type="evidence" value="ECO:0007669"/>
    <property type="project" value="UniProtKB-KW"/>
</dbReference>
<gene>
    <name evidence="4" type="ORF">M422DRAFT_265387</name>
</gene>
<sequence>MASGSGDPLFSGVNITSILPAPEKSVFQRGGEIKVHIRFLHADQAQQDAFALAYQHGTPFFQLYTSDSSAQSRAQGILKDNGLDIGNLGDLGNRWSIRWSSQNSKGSEQRREKNLNILRIAGIVSHNEECCKEIMQRLPAIPLHEHVWQIAIEQLEQGASITAIQARNRELCLAKAYHGQSEWNPATANVRYELLPSDSRSLYRQFSRRLGVDITREAQYNIDDWLNKDSSNYKREIAAAVFYYQGRIAQEKRLRFHVRQCWTNHRKKVLKIGRSPDFPKLQIQSRLYALEEQLIISINYVSATQIVDEERSALTRLKSLPDMDIAVTAGLAHIKYLTETWMPVSLWHSWSQKGRLTASEYFKTTIEGVIPTTNHLEAFNEIYQYRTAQEEYKGWVAARFRDQAGGVDLLANRKAKLSEQSITSTQSDIQSPIVWWPDNRPESAIEEANYIVEHGRFDYIRWTDAYTIMGTCASRTADIRDPGHMRYNLWITTYGMASCSCLAVARGVGACKHLWALRIKIKKLIEEQKIHPGYPFLYPVSMEEAKHIYNVHYPRSSHPFQQDPIPTPIAIILPPDTASELAINSTSTSQNIGALNLVSVQASLLLVGTAEVIETNNPADMEDLDTESSSSECEIDCNNTQKFNGDVRNGIAIQLQERVSHATQNILPRLLSFSDLLAQMVYQNIPVDVIDEIPELLAVTSRIHAQLGMVSDSQISVQAVQATYSNIPKPLPSFPLRVADSTGRIKTSTQLSEKRPLLLPPSPESKQRRKTSHGIR</sequence>
<keyword evidence="1" id="KW-0479">Metal-binding</keyword>
<accession>A0A0C9V5H7</accession>
<keyword evidence="1" id="KW-0863">Zinc-finger</keyword>
<dbReference type="InterPro" id="IPR007527">
    <property type="entry name" value="Znf_SWIM"/>
</dbReference>
<keyword evidence="5" id="KW-1185">Reference proteome</keyword>
<dbReference type="AlphaFoldDB" id="A0A0C9V5H7"/>
<dbReference type="EMBL" id="KN837222">
    <property type="protein sequence ID" value="KIJ32755.1"/>
    <property type="molecule type" value="Genomic_DNA"/>
</dbReference>
<evidence type="ECO:0000256" key="2">
    <source>
        <dbReference type="SAM" id="MobiDB-lite"/>
    </source>
</evidence>
<feature type="compositionally biased region" description="Basic residues" evidence="2">
    <location>
        <begin position="767"/>
        <end position="776"/>
    </location>
</feature>
<evidence type="ECO:0000313" key="5">
    <source>
        <dbReference type="Proteomes" id="UP000054279"/>
    </source>
</evidence>
<feature type="domain" description="SWIM-type" evidence="3">
    <location>
        <begin position="487"/>
        <end position="522"/>
    </location>
</feature>
<reference evidence="4 5" key="1">
    <citation type="submission" date="2014-06" db="EMBL/GenBank/DDBJ databases">
        <title>Evolutionary Origins and Diversification of the Mycorrhizal Mutualists.</title>
        <authorList>
            <consortium name="DOE Joint Genome Institute"/>
            <consortium name="Mycorrhizal Genomics Consortium"/>
            <person name="Kohler A."/>
            <person name="Kuo A."/>
            <person name="Nagy L.G."/>
            <person name="Floudas D."/>
            <person name="Copeland A."/>
            <person name="Barry K.W."/>
            <person name="Cichocki N."/>
            <person name="Veneault-Fourrey C."/>
            <person name="LaButti K."/>
            <person name="Lindquist E.A."/>
            <person name="Lipzen A."/>
            <person name="Lundell T."/>
            <person name="Morin E."/>
            <person name="Murat C."/>
            <person name="Riley R."/>
            <person name="Ohm R."/>
            <person name="Sun H."/>
            <person name="Tunlid A."/>
            <person name="Henrissat B."/>
            <person name="Grigoriev I.V."/>
            <person name="Hibbett D.S."/>
            <person name="Martin F."/>
        </authorList>
    </citation>
    <scope>NUCLEOTIDE SEQUENCE [LARGE SCALE GENOMIC DNA]</scope>
    <source>
        <strain evidence="4 5">SS14</strain>
    </source>
</reference>
<evidence type="ECO:0000256" key="1">
    <source>
        <dbReference type="PROSITE-ProRule" id="PRU00325"/>
    </source>
</evidence>
<dbReference type="HOGENOM" id="CLU_007844_0_1_1"/>
<evidence type="ECO:0000259" key="3">
    <source>
        <dbReference type="PROSITE" id="PS50966"/>
    </source>
</evidence>
<feature type="region of interest" description="Disordered" evidence="2">
    <location>
        <begin position="745"/>
        <end position="776"/>
    </location>
</feature>
<dbReference type="PROSITE" id="PS50966">
    <property type="entry name" value="ZF_SWIM"/>
    <property type="match status" value="1"/>
</dbReference>
<keyword evidence="1" id="KW-0862">Zinc</keyword>
<dbReference type="Proteomes" id="UP000054279">
    <property type="component" value="Unassembled WGS sequence"/>
</dbReference>
<evidence type="ECO:0000313" key="4">
    <source>
        <dbReference type="EMBL" id="KIJ32755.1"/>
    </source>
</evidence>
<name>A0A0C9V5H7_SPHS4</name>
<dbReference type="OrthoDB" id="2422225at2759"/>
<protein>
    <recommendedName>
        <fullName evidence="3">SWIM-type domain-containing protein</fullName>
    </recommendedName>
</protein>